<dbReference type="Pfam" id="PF25973">
    <property type="entry name" value="BSH_CzcB"/>
    <property type="match status" value="1"/>
</dbReference>
<dbReference type="Gene3D" id="2.40.420.20">
    <property type="match status" value="1"/>
</dbReference>
<dbReference type="Gene3D" id="1.10.287.470">
    <property type="entry name" value="Helix hairpin bin"/>
    <property type="match status" value="1"/>
</dbReference>
<dbReference type="FunFam" id="2.40.30.170:FF:000010">
    <property type="entry name" value="Efflux RND transporter periplasmic adaptor subunit"/>
    <property type="match status" value="1"/>
</dbReference>
<dbReference type="InterPro" id="IPR058647">
    <property type="entry name" value="BSH_CzcB-like"/>
</dbReference>
<evidence type="ECO:0000256" key="1">
    <source>
        <dbReference type="ARBA" id="ARBA00009477"/>
    </source>
</evidence>
<comment type="similarity">
    <text evidence="1">Belongs to the membrane fusion protein (MFP) (TC 8.A.1) family.</text>
</comment>
<feature type="domain" description="CzcB-like barrel-sandwich hybrid" evidence="4">
    <location>
        <begin position="84"/>
        <end position="217"/>
    </location>
</feature>
<dbReference type="NCBIfam" id="TIGR01730">
    <property type="entry name" value="RND_mfp"/>
    <property type="match status" value="1"/>
</dbReference>
<dbReference type="Gene3D" id="2.40.50.100">
    <property type="match status" value="1"/>
</dbReference>
<sequence>MKKTALIIALIAVGLVGAYYEFGGGAAKPVAKPVTVSTTPADELRYPAGAPQLAAIHSETLPQLPVPLADPLNAKVTYDEDVTTRINSPISGRVLNIKAQLGDEVKAGQTLFVMDSPDLGNAIADVEKANADARLKQLNLSRAKTLYQGEAIARKDLESAQSDYAAATAESRRAILRLKNLAPQGINNAAEGYALRSPISGVVAQRQLNPGEEVRPDLPDPLFIITNPAKVWVTIDLPESLLAKAEVGHPVSISVDAYPDQHFAGRIEKIAPALDPVTRRITVRCSVDNSKNLLKPEMYAKVTLLAEADENAFRIPNGAIVSNGLYSYVFVEIAPGVLKKRRIPLVVQYRDYSYAAEGLTAQDKVVTSGALLLNSELDTAK</sequence>
<dbReference type="Proteomes" id="UP000463939">
    <property type="component" value="Chromosome"/>
</dbReference>
<keyword evidence="6" id="KW-1185">Reference proteome</keyword>
<evidence type="ECO:0000256" key="2">
    <source>
        <dbReference type="ARBA" id="ARBA00022448"/>
    </source>
</evidence>
<dbReference type="AlphaFoldDB" id="A0A809RJG0"/>
<gene>
    <name evidence="5" type="ORF">SFSGTM_27670</name>
</gene>
<dbReference type="EMBL" id="AP021881">
    <property type="protein sequence ID" value="BBP02059.1"/>
    <property type="molecule type" value="Genomic_DNA"/>
</dbReference>
<dbReference type="SUPFAM" id="SSF111369">
    <property type="entry name" value="HlyD-like secretion proteins"/>
    <property type="match status" value="1"/>
</dbReference>
<dbReference type="PANTHER" id="PTHR30097">
    <property type="entry name" value="CATION EFFLUX SYSTEM PROTEIN CUSB"/>
    <property type="match status" value="1"/>
</dbReference>
<evidence type="ECO:0000259" key="3">
    <source>
        <dbReference type="Pfam" id="PF25954"/>
    </source>
</evidence>
<dbReference type="GO" id="GO:0016020">
    <property type="term" value="C:membrane"/>
    <property type="evidence" value="ECO:0007669"/>
    <property type="project" value="InterPro"/>
</dbReference>
<dbReference type="GO" id="GO:0022857">
    <property type="term" value="F:transmembrane transporter activity"/>
    <property type="evidence" value="ECO:0007669"/>
    <property type="project" value="InterPro"/>
</dbReference>
<dbReference type="InterPro" id="IPR058792">
    <property type="entry name" value="Beta-barrel_RND_2"/>
</dbReference>
<dbReference type="Gene3D" id="2.40.30.170">
    <property type="match status" value="1"/>
</dbReference>
<accession>A0A809RJG0</accession>
<evidence type="ECO:0000259" key="4">
    <source>
        <dbReference type="Pfam" id="PF25973"/>
    </source>
</evidence>
<protein>
    <submittedName>
        <fullName evidence="5">Cation efflux system protein CzcB</fullName>
    </submittedName>
</protein>
<organism evidence="5 6">
    <name type="scientific">Sulfuriferula nivalis</name>
    <dbReference type="NCBI Taxonomy" id="2675298"/>
    <lineage>
        <taxon>Bacteria</taxon>
        <taxon>Pseudomonadati</taxon>
        <taxon>Pseudomonadota</taxon>
        <taxon>Betaproteobacteria</taxon>
        <taxon>Nitrosomonadales</taxon>
        <taxon>Sulfuricellaceae</taxon>
        <taxon>Sulfuriferula</taxon>
    </lineage>
</organism>
<reference evidence="6" key="1">
    <citation type="submission" date="2019-11" db="EMBL/GenBank/DDBJ databases">
        <title>Isolation and characterization of a novel species in the genus Sulfuriferula.</title>
        <authorList>
            <person name="Mochizuki J."/>
            <person name="Kojima H."/>
            <person name="Fukui M."/>
        </authorList>
    </citation>
    <scope>NUCLEOTIDE SEQUENCE [LARGE SCALE GENOMIC DNA]</scope>
    <source>
        <strain evidence="6">SGTM</strain>
    </source>
</reference>
<dbReference type="InterPro" id="IPR006143">
    <property type="entry name" value="RND_pump_MFP"/>
</dbReference>
<evidence type="ECO:0000313" key="6">
    <source>
        <dbReference type="Proteomes" id="UP000463939"/>
    </source>
</evidence>
<feature type="domain" description="CusB-like beta-barrel" evidence="3">
    <location>
        <begin position="230"/>
        <end position="306"/>
    </location>
</feature>
<name>A0A809RJG0_9PROT</name>
<keyword evidence="2" id="KW-0813">Transport</keyword>
<dbReference type="Pfam" id="PF25954">
    <property type="entry name" value="Beta-barrel_RND_2"/>
    <property type="match status" value="1"/>
</dbReference>
<dbReference type="InterPro" id="IPR051909">
    <property type="entry name" value="MFP_Cation_Efflux"/>
</dbReference>
<evidence type="ECO:0000313" key="5">
    <source>
        <dbReference type="EMBL" id="BBP02059.1"/>
    </source>
</evidence>
<dbReference type="KEGG" id="sniv:SFSGTM_27670"/>
<proteinExistence type="inferred from homology"/>